<dbReference type="SUPFAM" id="SSF50129">
    <property type="entry name" value="GroES-like"/>
    <property type="match status" value="1"/>
</dbReference>
<feature type="region of interest" description="Disordered" evidence="1">
    <location>
        <begin position="1"/>
        <end position="21"/>
    </location>
</feature>
<evidence type="ECO:0000313" key="5">
    <source>
        <dbReference type="Proteomes" id="UP001147752"/>
    </source>
</evidence>
<dbReference type="RefSeq" id="XP_056581743.1">
    <property type="nucleotide sequence ID" value="XM_056725493.1"/>
</dbReference>
<dbReference type="GO" id="GO:0016491">
    <property type="term" value="F:oxidoreductase activity"/>
    <property type="evidence" value="ECO:0007669"/>
    <property type="project" value="TreeGrafter"/>
</dbReference>
<feature type="domain" description="Alcohol dehydrogenase-like C-terminal" evidence="2">
    <location>
        <begin position="235"/>
        <end position="371"/>
    </location>
</feature>
<dbReference type="PANTHER" id="PTHR43677:SF4">
    <property type="entry name" value="QUINONE OXIDOREDUCTASE-LIKE PROTEIN 2"/>
    <property type="match status" value="1"/>
</dbReference>
<evidence type="ECO:0000313" key="4">
    <source>
        <dbReference type="EMBL" id="KAJ5375757.1"/>
    </source>
</evidence>
<dbReference type="InterPro" id="IPR051397">
    <property type="entry name" value="Zn-ADH-like_protein"/>
</dbReference>
<keyword evidence="5" id="KW-1185">Reference proteome</keyword>
<name>A0A9W9SBT3_9EURO</name>
<dbReference type="Pfam" id="PF08240">
    <property type="entry name" value="ADH_N"/>
    <property type="match status" value="1"/>
</dbReference>
<sequence length="415" mass="45142">MSSISESGGDGDATPNSLDTKRSTTVYRTLLPKAHSTHQAFILRPVPFTEPQVEQVPIPSLLPGSVILRILATPLHPYSKQVFGFYNPNGSPHEKPCIPGSSAIARVSQVGDDAISLKVGQLVFFDPVMKGRDSPETVRFPNPVHHGFDVQSTRMIASSGFADGSYAELMRAPLENCYPLDEAKLMGDPMNWGFAYTPEQLCAIATFLRPFGGLANIDVKPGEAILISPATSPKGVAACMVALAMGARVVACCHNEAKLLHLNQTLARTRNGSDERISTVTWTGDCTKDVLNIQTFGAMDAFLDISPPGARGSSHLESGILSLRPGGRVGLMGAYKRIEIPHQFVMRCNITLKGNWMYERKDALALIKMVERGNLRLKEEDGCYVVGQFRLYQWKEAMVAASQLNGIGESVVFSF</sequence>
<dbReference type="InterPro" id="IPR013154">
    <property type="entry name" value="ADH-like_N"/>
</dbReference>
<dbReference type="AlphaFoldDB" id="A0A9W9SBT3"/>
<dbReference type="Pfam" id="PF00107">
    <property type="entry name" value="ADH_zinc_N"/>
    <property type="match status" value="1"/>
</dbReference>
<comment type="caution">
    <text evidence="4">The sequence shown here is derived from an EMBL/GenBank/DDBJ whole genome shotgun (WGS) entry which is preliminary data.</text>
</comment>
<dbReference type="EMBL" id="JAPZBT010000002">
    <property type="protein sequence ID" value="KAJ5375757.1"/>
    <property type="molecule type" value="Genomic_DNA"/>
</dbReference>
<dbReference type="GeneID" id="81464676"/>
<dbReference type="InterPro" id="IPR011032">
    <property type="entry name" value="GroES-like_sf"/>
</dbReference>
<reference evidence="4" key="2">
    <citation type="journal article" date="2023" name="IMA Fungus">
        <title>Comparative genomic study of the Penicillium genus elucidates a diverse pangenome and 15 lateral gene transfer events.</title>
        <authorList>
            <person name="Petersen C."/>
            <person name="Sorensen T."/>
            <person name="Nielsen M.R."/>
            <person name="Sondergaard T.E."/>
            <person name="Sorensen J.L."/>
            <person name="Fitzpatrick D.A."/>
            <person name="Frisvad J.C."/>
            <person name="Nielsen K.L."/>
        </authorList>
    </citation>
    <scope>NUCLEOTIDE SEQUENCE</scope>
    <source>
        <strain evidence="4">IBT 3081</strain>
    </source>
</reference>
<proteinExistence type="predicted"/>
<organism evidence="4 5">
    <name type="scientific">Penicillium concentricum</name>
    <dbReference type="NCBI Taxonomy" id="293559"/>
    <lineage>
        <taxon>Eukaryota</taxon>
        <taxon>Fungi</taxon>
        <taxon>Dikarya</taxon>
        <taxon>Ascomycota</taxon>
        <taxon>Pezizomycotina</taxon>
        <taxon>Eurotiomycetes</taxon>
        <taxon>Eurotiomycetidae</taxon>
        <taxon>Eurotiales</taxon>
        <taxon>Aspergillaceae</taxon>
        <taxon>Penicillium</taxon>
    </lineage>
</organism>
<dbReference type="Gene3D" id="3.90.180.10">
    <property type="entry name" value="Medium-chain alcohol dehydrogenases, catalytic domain"/>
    <property type="match status" value="1"/>
</dbReference>
<accession>A0A9W9SBT3</accession>
<evidence type="ECO:0000259" key="2">
    <source>
        <dbReference type="Pfam" id="PF00107"/>
    </source>
</evidence>
<dbReference type="Proteomes" id="UP001147752">
    <property type="component" value="Unassembled WGS sequence"/>
</dbReference>
<dbReference type="GO" id="GO:0005739">
    <property type="term" value="C:mitochondrion"/>
    <property type="evidence" value="ECO:0007669"/>
    <property type="project" value="TreeGrafter"/>
</dbReference>
<dbReference type="InterPro" id="IPR036291">
    <property type="entry name" value="NAD(P)-bd_dom_sf"/>
</dbReference>
<dbReference type="PANTHER" id="PTHR43677">
    <property type="entry name" value="SHORT-CHAIN DEHYDROGENASE/REDUCTASE"/>
    <property type="match status" value="1"/>
</dbReference>
<reference evidence="4" key="1">
    <citation type="submission" date="2022-12" db="EMBL/GenBank/DDBJ databases">
        <authorList>
            <person name="Petersen C."/>
        </authorList>
    </citation>
    <scope>NUCLEOTIDE SEQUENCE</scope>
    <source>
        <strain evidence="4">IBT 3081</strain>
    </source>
</reference>
<feature type="domain" description="Alcohol dehydrogenase-like N-terminal" evidence="3">
    <location>
        <begin position="63"/>
        <end position="181"/>
    </location>
</feature>
<protein>
    <submittedName>
        <fullName evidence="4">Uncharacterized protein</fullName>
    </submittedName>
</protein>
<gene>
    <name evidence="4" type="ORF">N7517_007763</name>
</gene>
<dbReference type="OrthoDB" id="5407715at2759"/>
<dbReference type="Gene3D" id="3.40.50.720">
    <property type="entry name" value="NAD(P)-binding Rossmann-like Domain"/>
    <property type="match status" value="1"/>
</dbReference>
<evidence type="ECO:0000256" key="1">
    <source>
        <dbReference type="SAM" id="MobiDB-lite"/>
    </source>
</evidence>
<dbReference type="CDD" id="cd05188">
    <property type="entry name" value="MDR"/>
    <property type="match status" value="1"/>
</dbReference>
<evidence type="ECO:0000259" key="3">
    <source>
        <dbReference type="Pfam" id="PF08240"/>
    </source>
</evidence>
<dbReference type="InterPro" id="IPR013149">
    <property type="entry name" value="ADH-like_C"/>
</dbReference>
<dbReference type="SUPFAM" id="SSF51735">
    <property type="entry name" value="NAD(P)-binding Rossmann-fold domains"/>
    <property type="match status" value="1"/>
</dbReference>